<protein>
    <submittedName>
        <fullName evidence="5">Surface antigen</fullName>
    </submittedName>
</protein>
<feature type="signal peptide" evidence="3">
    <location>
        <begin position="1"/>
        <end position="21"/>
    </location>
</feature>
<proteinExistence type="predicted"/>
<dbReference type="STRING" id="226506.SAMN04488519_10713"/>
<keyword evidence="2" id="KW-0472">Membrane</keyword>
<dbReference type="Proteomes" id="UP000199564">
    <property type="component" value="Unassembled WGS sequence"/>
</dbReference>
<name>A0A1I5HF90_9BACT</name>
<evidence type="ECO:0000313" key="5">
    <source>
        <dbReference type="EMBL" id="SFO46887.1"/>
    </source>
</evidence>
<feature type="chain" id="PRO_5011693750" evidence="3">
    <location>
        <begin position="22"/>
        <end position="364"/>
    </location>
</feature>
<keyword evidence="6" id="KW-1185">Reference proteome</keyword>
<dbReference type="AlphaFoldDB" id="A0A1I5HF90"/>
<keyword evidence="3" id="KW-0732">Signal</keyword>
<dbReference type="Gene3D" id="2.40.160.50">
    <property type="entry name" value="membrane protein fhac: a member of the omp85/tpsb transporter family"/>
    <property type="match status" value="1"/>
</dbReference>
<dbReference type="InterPro" id="IPR000184">
    <property type="entry name" value="Bac_surfAg_D15"/>
</dbReference>
<feature type="domain" description="Bacterial surface antigen (D15)" evidence="4">
    <location>
        <begin position="129"/>
        <end position="364"/>
    </location>
</feature>
<organism evidence="5 6">
    <name type="scientific">Algoriphagus ornithinivorans</name>
    <dbReference type="NCBI Taxonomy" id="226506"/>
    <lineage>
        <taxon>Bacteria</taxon>
        <taxon>Pseudomonadati</taxon>
        <taxon>Bacteroidota</taxon>
        <taxon>Cytophagia</taxon>
        <taxon>Cytophagales</taxon>
        <taxon>Cyclobacteriaceae</taxon>
        <taxon>Algoriphagus</taxon>
    </lineage>
</organism>
<dbReference type="Pfam" id="PF01103">
    <property type="entry name" value="Omp85"/>
    <property type="match status" value="1"/>
</dbReference>
<sequence>MNSSQKTFLLFLIFFVFTQKAFSQTSVQEKSKDWTLSVLPLVYYTPETRWVFGAGAVSNFNLGDSISTYESQLAAGIAYSLRKQFLSYLSGRIFTPGNKNLIYGEIGWYDYVYFYFGQGMNVSQENEEIYSAKFPRVRINYAWALGSNWYLGGGLRFDAMDIYQKEESGQLVDGGILGNEGGRNSGLGPVVLYDSRDNQLYPVDGAYFEASIQGYGKALGGEFPYARIFADYRKIIPIGKNQIIATQGLTEMTFGDVPFFALPMLGGNRLMRGLFEGKYREKQVVVLQAEYRYKFAPRWGITAFSGLGNAFSQENPFVLNQSKFTYGAGGRFQLNKRKRLNLRLDLAHSPGEPFQFYFTFGEAF</sequence>
<dbReference type="EMBL" id="FOVW01000007">
    <property type="protein sequence ID" value="SFO46887.1"/>
    <property type="molecule type" value="Genomic_DNA"/>
</dbReference>
<dbReference type="RefSeq" id="WP_091654368.1">
    <property type="nucleotide sequence ID" value="NZ_FOVW01000007.1"/>
</dbReference>
<evidence type="ECO:0000256" key="3">
    <source>
        <dbReference type="SAM" id="SignalP"/>
    </source>
</evidence>
<reference evidence="6" key="1">
    <citation type="submission" date="2016-10" db="EMBL/GenBank/DDBJ databases">
        <authorList>
            <person name="Varghese N."/>
            <person name="Submissions S."/>
        </authorList>
    </citation>
    <scope>NUCLEOTIDE SEQUENCE [LARGE SCALE GENOMIC DNA]</scope>
    <source>
        <strain evidence="6">DSM 15282</strain>
    </source>
</reference>
<comment type="subcellular location">
    <subcellularLocation>
        <location evidence="1">Membrane</location>
    </subcellularLocation>
</comment>
<evidence type="ECO:0000256" key="1">
    <source>
        <dbReference type="ARBA" id="ARBA00004370"/>
    </source>
</evidence>
<evidence type="ECO:0000256" key="2">
    <source>
        <dbReference type="ARBA" id="ARBA00023136"/>
    </source>
</evidence>
<evidence type="ECO:0000259" key="4">
    <source>
        <dbReference type="Pfam" id="PF01103"/>
    </source>
</evidence>
<gene>
    <name evidence="5" type="ORF">SAMN04488519_10713</name>
</gene>
<accession>A0A1I5HF90</accession>
<dbReference type="GO" id="GO:0019867">
    <property type="term" value="C:outer membrane"/>
    <property type="evidence" value="ECO:0007669"/>
    <property type="project" value="InterPro"/>
</dbReference>
<evidence type="ECO:0000313" key="6">
    <source>
        <dbReference type="Proteomes" id="UP000199564"/>
    </source>
</evidence>